<gene>
    <name evidence="4" type="ORF">COT91_01845</name>
</gene>
<evidence type="ECO:0000259" key="2">
    <source>
        <dbReference type="Pfam" id="PF00534"/>
    </source>
</evidence>
<proteinExistence type="predicted"/>
<dbReference type="Proteomes" id="UP000230557">
    <property type="component" value="Unassembled WGS sequence"/>
</dbReference>
<dbReference type="PANTHER" id="PTHR46401">
    <property type="entry name" value="GLYCOSYLTRANSFERASE WBBK-RELATED"/>
    <property type="match status" value="1"/>
</dbReference>
<evidence type="ECO:0000259" key="3">
    <source>
        <dbReference type="Pfam" id="PF13439"/>
    </source>
</evidence>
<dbReference type="Pfam" id="PF00534">
    <property type="entry name" value="Glycos_transf_1"/>
    <property type="match status" value="1"/>
</dbReference>
<evidence type="ECO:0000313" key="4">
    <source>
        <dbReference type="EMBL" id="PIR97386.1"/>
    </source>
</evidence>
<sequence length="360" mass="41594">MLIGIDASRANMTQKTGTEWYSYFLIEEFKKIDLDNRFVLYSKNQLEGELGNTPSNFENKILSWPLGFFWTQIRLCWEVFFYPPEVFFIPAHTIPIFTRARTVMTVHDVGFKVYPELYKWYDILYHRFSIWWASRFADQIIVPSEFTKTELIKYYRTDSKKITVIPHGASLPPPGGGEVARKGGEIEPFLLYIGRLEKKKNILNIIKAFNIILNHYPDFKLVLAGRRGNEMEKINELIESLRLREKIEVLDYILEEKKVNLYKKASTFVFPTLYEGFGMPILEAQSYGCPVVTSNRGANAEVAGESAVLVDPDKPDEIAKGIERALVGERGGFIEKGFENVKKYSWRQSAEKTLNVLLKK</sequence>
<dbReference type="GO" id="GO:0009103">
    <property type="term" value="P:lipopolysaccharide biosynthetic process"/>
    <property type="evidence" value="ECO:0007669"/>
    <property type="project" value="TreeGrafter"/>
</dbReference>
<organism evidence="4 5">
    <name type="scientific">Candidatus Doudnabacteria bacterium CG10_big_fil_rev_8_21_14_0_10_41_10</name>
    <dbReference type="NCBI Taxonomy" id="1974551"/>
    <lineage>
        <taxon>Bacteria</taxon>
        <taxon>Candidatus Doudnaibacteriota</taxon>
    </lineage>
</organism>
<dbReference type="Pfam" id="PF13439">
    <property type="entry name" value="Glyco_transf_4"/>
    <property type="match status" value="1"/>
</dbReference>
<accession>A0A2H0VE69</accession>
<keyword evidence="1" id="KW-0808">Transferase</keyword>
<protein>
    <recommendedName>
        <fullName evidence="6">Glycosyltransferase family 1 protein</fullName>
    </recommendedName>
</protein>
<dbReference type="CDD" id="cd03809">
    <property type="entry name" value="GT4_MtfB-like"/>
    <property type="match status" value="1"/>
</dbReference>
<reference evidence="5" key="1">
    <citation type="submission" date="2017-09" db="EMBL/GenBank/DDBJ databases">
        <title>Depth-based differentiation of microbial function through sediment-hosted aquifers and enrichment of novel symbionts in the deep terrestrial subsurface.</title>
        <authorList>
            <person name="Probst A.J."/>
            <person name="Ladd B."/>
            <person name="Jarett J.K."/>
            <person name="Geller-Mcgrath D.E."/>
            <person name="Sieber C.M.K."/>
            <person name="Emerson J.B."/>
            <person name="Anantharaman K."/>
            <person name="Thomas B.C."/>
            <person name="Malmstrom R."/>
            <person name="Stieglmeier M."/>
            <person name="Klingl A."/>
            <person name="Woyke T."/>
            <person name="Ryan C.M."/>
            <person name="Banfield J.F."/>
        </authorList>
    </citation>
    <scope>NUCLEOTIDE SEQUENCE [LARGE SCALE GENOMIC DNA]</scope>
</reference>
<dbReference type="EMBL" id="PFAJ01000023">
    <property type="protein sequence ID" value="PIR97386.1"/>
    <property type="molecule type" value="Genomic_DNA"/>
</dbReference>
<evidence type="ECO:0000313" key="5">
    <source>
        <dbReference type="Proteomes" id="UP000230557"/>
    </source>
</evidence>
<evidence type="ECO:0008006" key="6">
    <source>
        <dbReference type="Google" id="ProtNLM"/>
    </source>
</evidence>
<dbReference type="InterPro" id="IPR028098">
    <property type="entry name" value="Glyco_trans_4-like_N"/>
</dbReference>
<comment type="caution">
    <text evidence="4">The sequence shown here is derived from an EMBL/GenBank/DDBJ whole genome shotgun (WGS) entry which is preliminary data.</text>
</comment>
<dbReference type="InterPro" id="IPR001296">
    <property type="entry name" value="Glyco_trans_1"/>
</dbReference>
<dbReference type="SUPFAM" id="SSF53756">
    <property type="entry name" value="UDP-Glycosyltransferase/glycogen phosphorylase"/>
    <property type="match status" value="1"/>
</dbReference>
<dbReference type="AlphaFoldDB" id="A0A2H0VE69"/>
<dbReference type="Gene3D" id="3.40.50.2000">
    <property type="entry name" value="Glycogen Phosphorylase B"/>
    <property type="match status" value="2"/>
</dbReference>
<evidence type="ECO:0000256" key="1">
    <source>
        <dbReference type="ARBA" id="ARBA00022679"/>
    </source>
</evidence>
<dbReference type="PANTHER" id="PTHR46401:SF2">
    <property type="entry name" value="GLYCOSYLTRANSFERASE WBBK-RELATED"/>
    <property type="match status" value="1"/>
</dbReference>
<feature type="domain" description="Glycosyl transferase family 1" evidence="2">
    <location>
        <begin position="187"/>
        <end position="327"/>
    </location>
</feature>
<dbReference type="GO" id="GO:0016757">
    <property type="term" value="F:glycosyltransferase activity"/>
    <property type="evidence" value="ECO:0007669"/>
    <property type="project" value="InterPro"/>
</dbReference>
<name>A0A2H0VE69_9BACT</name>
<feature type="domain" description="Glycosyltransferase subfamily 4-like N-terminal" evidence="3">
    <location>
        <begin position="97"/>
        <end position="169"/>
    </location>
</feature>